<dbReference type="PANTHER" id="PTHR21027:SF1">
    <property type="entry name" value="TRNA-SPLICING ENDONUCLEASE SUBUNIT SEN54"/>
    <property type="match status" value="1"/>
</dbReference>
<evidence type="ECO:0000313" key="2">
    <source>
        <dbReference type="EMBL" id="VEU34793.1"/>
    </source>
</evidence>
<feature type="compositionally biased region" description="Polar residues" evidence="1">
    <location>
        <begin position="24"/>
        <end position="40"/>
    </location>
</feature>
<feature type="compositionally biased region" description="Acidic residues" evidence="1">
    <location>
        <begin position="112"/>
        <end position="125"/>
    </location>
</feature>
<accession>A0A448YYB0</accession>
<protein>
    <recommendedName>
        <fullName evidence="4">tRNA-splicing endonuclease subunit Sen54 N-terminal domain-containing protein</fullName>
    </recommendedName>
</protein>
<gene>
    <name evidence="2" type="ORF">PSNMU_V1.4_AUG-EV-PASAV3_0015110</name>
</gene>
<evidence type="ECO:0000313" key="3">
    <source>
        <dbReference type="Proteomes" id="UP000291116"/>
    </source>
</evidence>
<dbReference type="Proteomes" id="UP000291116">
    <property type="component" value="Unassembled WGS sequence"/>
</dbReference>
<feature type="compositionally biased region" description="Polar residues" evidence="1">
    <location>
        <begin position="1"/>
        <end position="11"/>
    </location>
</feature>
<dbReference type="GO" id="GO:0000214">
    <property type="term" value="C:tRNA-intron endonuclease complex"/>
    <property type="evidence" value="ECO:0007669"/>
    <property type="project" value="TreeGrafter"/>
</dbReference>
<proteinExistence type="predicted"/>
<organism evidence="2 3">
    <name type="scientific">Pseudo-nitzschia multistriata</name>
    <dbReference type="NCBI Taxonomy" id="183589"/>
    <lineage>
        <taxon>Eukaryota</taxon>
        <taxon>Sar</taxon>
        <taxon>Stramenopiles</taxon>
        <taxon>Ochrophyta</taxon>
        <taxon>Bacillariophyta</taxon>
        <taxon>Bacillariophyceae</taxon>
        <taxon>Bacillariophycidae</taxon>
        <taxon>Bacillariales</taxon>
        <taxon>Bacillariaceae</taxon>
        <taxon>Pseudo-nitzschia</taxon>
    </lineage>
</organism>
<feature type="region of interest" description="Disordered" evidence="1">
    <location>
        <begin position="256"/>
        <end position="294"/>
    </location>
</feature>
<reference evidence="2 3" key="1">
    <citation type="submission" date="2019-01" db="EMBL/GenBank/DDBJ databases">
        <authorList>
            <person name="Ferrante I. M."/>
        </authorList>
    </citation>
    <scope>NUCLEOTIDE SEQUENCE [LARGE SCALE GENOMIC DNA]</scope>
    <source>
        <strain evidence="2 3">B856</strain>
    </source>
</reference>
<name>A0A448YYB0_9STRA</name>
<dbReference type="OrthoDB" id="408683at2759"/>
<feature type="region of interest" description="Disordered" evidence="1">
    <location>
        <begin position="103"/>
        <end position="148"/>
    </location>
</feature>
<dbReference type="EMBL" id="CAACVS010000039">
    <property type="protein sequence ID" value="VEU34793.1"/>
    <property type="molecule type" value="Genomic_DNA"/>
</dbReference>
<dbReference type="PANTHER" id="PTHR21027">
    <property type="entry name" value="TRNA-SPLICING ENDONUCLEASE SUBUNIT SEN54"/>
    <property type="match status" value="1"/>
</dbReference>
<feature type="compositionally biased region" description="Basic and acidic residues" evidence="1">
    <location>
        <begin position="256"/>
        <end position="267"/>
    </location>
</feature>
<evidence type="ECO:0000256" key="1">
    <source>
        <dbReference type="SAM" id="MobiDB-lite"/>
    </source>
</evidence>
<sequence>MTSETSNTNSDGAMAMAMADETVDSSGNGTSESVASNDGTVGQRLPAFGVDDRPILCILEEEQTYASATMKSVATKKRQRCRMFRVVRSRGKAMASGGFGVTVVSGLSGNEQGEDGEDDDDDDDNGSEKQGAMVVPSDEVTEKTKTNTTNTTVRSAEYLFIEEVLFLHEKGLLGALLPSSLLASEEEGGGTADANTNGISGATPLTTSQLYQLLPSMGISLSVYRVYSHLRSQDFRVLRHDPDRYDILCQQQQDQEERRKRQIERQKQQQVQQEKTSGDSDPLPPLRNPRRQSLRLRRRIRESIQNAPPPAIPDPNGSGSGALALCWDAYTPNSNFGKTHPGLPDFYVTATYFNVPTVRFSDLKALVRDKCNGIPLKVATVSDSGTVVMFGVTDYGIPPLEKKSTSSK</sequence>
<feature type="region of interest" description="Disordered" evidence="1">
    <location>
        <begin position="1"/>
        <end position="47"/>
    </location>
</feature>
<dbReference type="InterPro" id="IPR024337">
    <property type="entry name" value="tRNA_splic_suSen54"/>
</dbReference>
<keyword evidence="3" id="KW-1185">Reference proteome</keyword>
<dbReference type="AlphaFoldDB" id="A0A448YYB0"/>
<evidence type="ECO:0008006" key="4">
    <source>
        <dbReference type="Google" id="ProtNLM"/>
    </source>
</evidence>
<dbReference type="GO" id="GO:0000379">
    <property type="term" value="P:tRNA-type intron splice site recognition and cleavage"/>
    <property type="evidence" value="ECO:0007669"/>
    <property type="project" value="TreeGrafter"/>
</dbReference>